<accession>A0A2H3BVH1</accession>
<dbReference type="AlphaFoldDB" id="A0A2H3BVH1"/>
<sequence>MPHESPSGKISPVASIFDVASDSLRKFTDRGPWLRMSESDKAESPVCDVQVDESTDRCAEEYSAVKVESQEKASASVPRLALINDVAFRTLSFRALIVYMYTKEATFIPLKSSGGRSYNVGDACSPRSMYRLGNCLQWRDYTL</sequence>
<keyword evidence="2" id="KW-1185">Reference proteome</keyword>
<gene>
    <name evidence="1" type="ORF">ARMSODRAFT_958478</name>
</gene>
<dbReference type="STRING" id="1076256.A0A2H3BVH1"/>
<dbReference type="EMBL" id="KZ293434">
    <property type="protein sequence ID" value="PBK67903.1"/>
    <property type="molecule type" value="Genomic_DNA"/>
</dbReference>
<evidence type="ECO:0000313" key="1">
    <source>
        <dbReference type="EMBL" id="PBK67903.1"/>
    </source>
</evidence>
<organism evidence="1 2">
    <name type="scientific">Armillaria solidipes</name>
    <dbReference type="NCBI Taxonomy" id="1076256"/>
    <lineage>
        <taxon>Eukaryota</taxon>
        <taxon>Fungi</taxon>
        <taxon>Dikarya</taxon>
        <taxon>Basidiomycota</taxon>
        <taxon>Agaricomycotina</taxon>
        <taxon>Agaricomycetes</taxon>
        <taxon>Agaricomycetidae</taxon>
        <taxon>Agaricales</taxon>
        <taxon>Marasmiineae</taxon>
        <taxon>Physalacriaceae</taxon>
        <taxon>Armillaria</taxon>
    </lineage>
</organism>
<reference evidence="2" key="1">
    <citation type="journal article" date="2017" name="Nat. Ecol. Evol.">
        <title>Genome expansion and lineage-specific genetic innovations in the forest pathogenic fungi Armillaria.</title>
        <authorList>
            <person name="Sipos G."/>
            <person name="Prasanna A.N."/>
            <person name="Walter M.C."/>
            <person name="O'Connor E."/>
            <person name="Balint B."/>
            <person name="Krizsan K."/>
            <person name="Kiss B."/>
            <person name="Hess J."/>
            <person name="Varga T."/>
            <person name="Slot J."/>
            <person name="Riley R."/>
            <person name="Boka B."/>
            <person name="Rigling D."/>
            <person name="Barry K."/>
            <person name="Lee J."/>
            <person name="Mihaltcheva S."/>
            <person name="LaButti K."/>
            <person name="Lipzen A."/>
            <person name="Waldron R."/>
            <person name="Moloney N.M."/>
            <person name="Sperisen C."/>
            <person name="Kredics L."/>
            <person name="Vagvoelgyi C."/>
            <person name="Patrignani A."/>
            <person name="Fitzpatrick D."/>
            <person name="Nagy I."/>
            <person name="Doyle S."/>
            <person name="Anderson J.B."/>
            <person name="Grigoriev I.V."/>
            <person name="Gueldener U."/>
            <person name="Muensterkoetter M."/>
            <person name="Nagy L.G."/>
        </authorList>
    </citation>
    <scope>NUCLEOTIDE SEQUENCE [LARGE SCALE GENOMIC DNA]</scope>
    <source>
        <strain evidence="2">28-4</strain>
    </source>
</reference>
<proteinExistence type="predicted"/>
<protein>
    <submittedName>
        <fullName evidence="1">Uncharacterized protein</fullName>
    </submittedName>
</protein>
<evidence type="ECO:0000313" key="2">
    <source>
        <dbReference type="Proteomes" id="UP000218334"/>
    </source>
</evidence>
<dbReference type="Proteomes" id="UP000218334">
    <property type="component" value="Unassembled WGS sequence"/>
</dbReference>
<name>A0A2H3BVH1_9AGAR</name>